<organism evidence="2 3">
    <name type="scientific">Methanofollis formosanus</name>
    <dbReference type="NCBI Taxonomy" id="299308"/>
    <lineage>
        <taxon>Archaea</taxon>
        <taxon>Methanobacteriati</taxon>
        <taxon>Methanobacteriota</taxon>
        <taxon>Stenosarchaea group</taxon>
        <taxon>Methanomicrobia</taxon>
        <taxon>Methanomicrobiales</taxon>
        <taxon>Methanomicrobiaceae</taxon>
        <taxon>Methanofollis</taxon>
    </lineage>
</organism>
<reference evidence="2" key="2">
    <citation type="submission" date="2019-03" db="EMBL/GenBank/DDBJ databases">
        <authorList>
            <person name="Chen S.-C."/>
            <person name="Wu S.-Y."/>
            <person name="Lai M.-C."/>
        </authorList>
    </citation>
    <scope>NUCLEOTIDE SEQUENCE</scope>
    <source>
        <strain evidence="2">ML15</strain>
    </source>
</reference>
<evidence type="ECO:0000313" key="2">
    <source>
        <dbReference type="EMBL" id="QYZ78476.1"/>
    </source>
</evidence>
<dbReference type="KEGG" id="mfk:E2N92_03040"/>
<dbReference type="PROSITE" id="PS51257">
    <property type="entry name" value="PROKAR_LIPOPROTEIN"/>
    <property type="match status" value="1"/>
</dbReference>
<dbReference type="OrthoDB" id="106500at2157"/>
<dbReference type="RefSeq" id="WP_220682236.1">
    <property type="nucleotide sequence ID" value="NZ_CP037968.1"/>
</dbReference>
<dbReference type="Proteomes" id="UP000826709">
    <property type="component" value="Chromosome"/>
</dbReference>
<protein>
    <submittedName>
        <fullName evidence="2">Uncharacterized protein</fullName>
    </submittedName>
</protein>
<feature type="compositionally biased region" description="Polar residues" evidence="1">
    <location>
        <begin position="137"/>
        <end position="147"/>
    </location>
</feature>
<gene>
    <name evidence="2" type="ORF">E2N92_03040</name>
</gene>
<evidence type="ECO:0000313" key="3">
    <source>
        <dbReference type="Proteomes" id="UP000826709"/>
    </source>
</evidence>
<name>A0A8G1A126_9EURY</name>
<proteinExistence type="predicted"/>
<reference evidence="2" key="1">
    <citation type="journal article" date="2005" name="Int. J. Syst. Evol. Microbiol.">
        <title>Methanofollis formosanus sp. nov., isolated from a fish pond.</title>
        <authorList>
            <person name="Wu S.Y."/>
            <person name="Chen S.C."/>
            <person name="Lai M.C."/>
        </authorList>
    </citation>
    <scope>NUCLEOTIDE SEQUENCE</scope>
    <source>
        <strain evidence="2">ML15</strain>
    </source>
</reference>
<feature type="region of interest" description="Disordered" evidence="1">
    <location>
        <begin position="131"/>
        <end position="151"/>
    </location>
</feature>
<dbReference type="AlphaFoldDB" id="A0A8G1A126"/>
<evidence type="ECO:0000256" key="1">
    <source>
        <dbReference type="SAM" id="MobiDB-lite"/>
    </source>
</evidence>
<keyword evidence="3" id="KW-1185">Reference proteome</keyword>
<sequence length="189" mass="20992">MRNLSLLLLFLVLISAIGCCVEEETEKISAPATTSNPASTAKEQYGIDLSTIPVDTPELITTNGSSIAAIALQDKRAQELIRRGGIPEKIAVIFHSCPRDDPYCDRDPKLFIRYRDILFAFIVDEEAGEVRGGGAQVPNSPDQNKPSPTYYKIRDVSNRTDSVYLGDTLMMKYNDTSFLFFNESFERGA</sequence>
<dbReference type="EMBL" id="CP037968">
    <property type="protein sequence ID" value="QYZ78476.1"/>
    <property type="molecule type" value="Genomic_DNA"/>
</dbReference>
<accession>A0A8G1A126</accession>